<reference evidence="1 2" key="2">
    <citation type="submission" date="2020-08" db="EMBL/GenBank/DDBJ databases">
        <title>Stappia taiwanensis sp. nov., isolated from a coastal thermal spring.</title>
        <authorList>
            <person name="Kampfer P."/>
        </authorList>
    </citation>
    <scope>NUCLEOTIDE SEQUENCE [LARGE SCALE GENOMIC DNA]</scope>
    <source>
        <strain evidence="1 2">DSM 23284</strain>
    </source>
</reference>
<reference evidence="1 2" key="1">
    <citation type="submission" date="2020-07" db="EMBL/GenBank/DDBJ databases">
        <authorList>
            <person name="Li M."/>
        </authorList>
    </citation>
    <scope>NUCLEOTIDE SEQUENCE [LARGE SCALE GENOMIC DNA]</scope>
    <source>
        <strain evidence="1 2">DSM 23284</strain>
    </source>
</reference>
<evidence type="ECO:0000313" key="1">
    <source>
        <dbReference type="EMBL" id="MBA4611141.1"/>
    </source>
</evidence>
<evidence type="ECO:0000313" key="2">
    <source>
        <dbReference type="Proteomes" id="UP000559404"/>
    </source>
</evidence>
<sequence length="326" mass="37602">MNKTLKNLINEDEIRNFEIFHPYAFEKTINAIERPHPFVHYCTSAAAASMFDTENVWMRNATWMNDTSEIRYGIKCLDSALSSEAAKELNNILEINFPGIVNDINELTSAWTPHFAQETYITCLTEQLPNEELMGRLSMWRAYGGDANPVAISVSNGPFLRPSSALNAYTSPVAYLSKKEFCEEYERVARNIINNIDYLKERGRNHVLSYLFSAYRYAIICTKHPSFYEEREWRIIYQPTFELSRRLIEDQVVISHAPQRIFKIPLKDVPEEGFYGATLPDLFRKLLIGPSKSSDHLKREFIRTLEKKGVKNASAKVEISDVPLRV</sequence>
<dbReference type="InterPro" id="IPR021352">
    <property type="entry name" value="DUF2971"/>
</dbReference>
<organism evidence="1 2">
    <name type="scientific">Stappia taiwanensis</name>
    <dbReference type="NCBI Taxonomy" id="992267"/>
    <lineage>
        <taxon>Bacteria</taxon>
        <taxon>Pseudomonadati</taxon>
        <taxon>Pseudomonadota</taxon>
        <taxon>Alphaproteobacteria</taxon>
        <taxon>Hyphomicrobiales</taxon>
        <taxon>Stappiaceae</taxon>
        <taxon>Stappia</taxon>
    </lineage>
</organism>
<dbReference type="Proteomes" id="UP000559404">
    <property type="component" value="Unassembled WGS sequence"/>
</dbReference>
<dbReference type="AlphaFoldDB" id="A0A838XQ16"/>
<protein>
    <submittedName>
        <fullName evidence="1">DUF2971 domain-containing protein</fullName>
    </submittedName>
</protein>
<dbReference type="EMBL" id="JACEON010000004">
    <property type="protein sequence ID" value="MBA4611141.1"/>
    <property type="molecule type" value="Genomic_DNA"/>
</dbReference>
<comment type="caution">
    <text evidence="1">The sequence shown here is derived from an EMBL/GenBank/DDBJ whole genome shotgun (WGS) entry which is preliminary data.</text>
</comment>
<accession>A0A838XQ16</accession>
<proteinExistence type="predicted"/>
<name>A0A838XQ16_9HYPH</name>
<keyword evidence="2" id="KW-1185">Reference proteome</keyword>
<gene>
    <name evidence="1" type="ORF">H1W37_05745</name>
</gene>
<dbReference type="RefSeq" id="WP_181759340.1">
    <property type="nucleotide sequence ID" value="NZ_BMCR01000002.1"/>
</dbReference>
<dbReference type="Pfam" id="PF11185">
    <property type="entry name" value="DUF2971"/>
    <property type="match status" value="1"/>
</dbReference>